<accession>A0A0R1TGG3</accession>
<dbReference type="STRING" id="1423740.FC36_GL002186"/>
<evidence type="ECO:0000259" key="1">
    <source>
        <dbReference type="Pfam" id="PF13712"/>
    </source>
</evidence>
<evidence type="ECO:0000313" key="3">
    <source>
        <dbReference type="Proteomes" id="UP000051048"/>
    </source>
</evidence>
<feature type="domain" description="Streptomycin biosynthesis protein StrF" evidence="1">
    <location>
        <begin position="16"/>
        <end position="216"/>
    </location>
</feature>
<dbReference type="OrthoDB" id="176403at2"/>
<dbReference type="InterPro" id="IPR029044">
    <property type="entry name" value="Nucleotide-diphossugar_trans"/>
</dbReference>
<gene>
    <name evidence="2" type="ORF">FC36_GL002186</name>
</gene>
<sequence>MQEGLNHKMEMNKVTLITIANKKDIYLEFINNLKTQVNVNYELITIWNDKKQYSSARQAYNTAAAKSTGDILIFLHPDIRFTATTALSDIIFQLSSLKKFGVVGIAGSPKELVGGDRIIVTNIVHGKNKISVPNSTKINAPVEVQTVDEALFIMSKKFWEEHPFPSKEGWHLYAVEQCLIASNAGFKNFVIPIKDIWHTSDGKSEDYRYTLQVRKLVREYRKYTNTINTTVKRWRTRGIYAQIYILFYLFKMYIKFLLGR</sequence>
<dbReference type="PATRIC" id="fig|1423740.3.peg.2372"/>
<dbReference type="Pfam" id="PF13712">
    <property type="entry name" value="Glyco_tranf_2_5"/>
    <property type="match status" value="1"/>
</dbReference>
<reference evidence="2 3" key="1">
    <citation type="journal article" date="2015" name="Genome Announc.">
        <title>Expanding the biotechnology potential of lactobacilli through comparative genomics of 213 strains and associated genera.</title>
        <authorList>
            <person name="Sun Z."/>
            <person name="Harris H.M."/>
            <person name="McCann A."/>
            <person name="Guo C."/>
            <person name="Argimon S."/>
            <person name="Zhang W."/>
            <person name="Yang X."/>
            <person name="Jeffery I.B."/>
            <person name="Cooney J.C."/>
            <person name="Kagawa T.F."/>
            <person name="Liu W."/>
            <person name="Song Y."/>
            <person name="Salvetti E."/>
            <person name="Wrobel A."/>
            <person name="Rasinkangas P."/>
            <person name="Parkhill J."/>
            <person name="Rea M.C."/>
            <person name="O'Sullivan O."/>
            <person name="Ritari J."/>
            <person name="Douillard F.P."/>
            <person name="Paul Ross R."/>
            <person name="Yang R."/>
            <person name="Briner A.E."/>
            <person name="Felis G.E."/>
            <person name="de Vos W.M."/>
            <person name="Barrangou R."/>
            <person name="Klaenhammer T.R."/>
            <person name="Caufield P.W."/>
            <person name="Cui Y."/>
            <person name="Zhang H."/>
            <person name="O'Toole P.W."/>
        </authorList>
    </citation>
    <scope>NUCLEOTIDE SEQUENCE [LARGE SCALE GENOMIC DNA]</scope>
    <source>
        <strain evidence="2 3">DSM 15833</strain>
    </source>
</reference>
<dbReference type="EMBL" id="AZFH01000061">
    <property type="protein sequence ID" value="KRL80353.1"/>
    <property type="molecule type" value="Genomic_DNA"/>
</dbReference>
<dbReference type="Gene3D" id="3.90.550.10">
    <property type="entry name" value="Spore Coat Polysaccharide Biosynthesis Protein SpsA, Chain A"/>
    <property type="match status" value="1"/>
</dbReference>
<name>A0A0R1TGG3_9LACO</name>
<dbReference type="Proteomes" id="UP000051048">
    <property type="component" value="Unassembled WGS sequence"/>
</dbReference>
<dbReference type="InterPro" id="IPR059123">
    <property type="entry name" value="StrF_dom"/>
</dbReference>
<evidence type="ECO:0000313" key="2">
    <source>
        <dbReference type="EMBL" id="KRL80353.1"/>
    </source>
</evidence>
<comment type="caution">
    <text evidence="2">The sequence shown here is derived from an EMBL/GenBank/DDBJ whole genome shotgun (WGS) entry which is preliminary data.</text>
</comment>
<protein>
    <recommendedName>
        <fullName evidence="1">Streptomycin biosynthesis protein StrF domain-containing protein</fullName>
    </recommendedName>
</protein>
<organism evidence="2 3">
    <name type="scientific">Ligilactobacillus equi DSM 15833 = JCM 10991</name>
    <dbReference type="NCBI Taxonomy" id="1423740"/>
    <lineage>
        <taxon>Bacteria</taxon>
        <taxon>Bacillati</taxon>
        <taxon>Bacillota</taxon>
        <taxon>Bacilli</taxon>
        <taxon>Lactobacillales</taxon>
        <taxon>Lactobacillaceae</taxon>
        <taxon>Ligilactobacillus</taxon>
    </lineage>
</organism>
<proteinExistence type="predicted"/>
<dbReference type="SUPFAM" id="SSF53448">
    <property type="entry name" value="Nucleotide-diphospho-sugar transferases"/>
    <property type="match status" value="1"/>
</dbReference>
<dbReference type="RefSeq" id="WP_023860057.1">
    <property type="nucleotide sequence ID" value="NZ_AZFH01000061.1"/>
</dbReference>
<dbReference type="AlphaFoldDB" id="A0A0R1TGG3"/>